<dbReference type="Proteomes" id="UP000553632">
    <property type="component" value="Unassembled WGS sequence"/>
</dbReference>
<reference evidence="1 2" key="1">
    <citation type="submission" date="2020-04" db="EMBL/GenBank/DDBJ databases">
        <title>Perkinsus olseni comparative genomics.</title>
        <authorList>
            <person name="Bogema D.R."/>
        </authorList>
    </citation>
    <scope>NUCLEOTIDE SEQUENCE [LARGE SCALE GENOMIC DNA]</scope>
    <source>
        <strain evidence="1 2">ATCC PRA-207</strain>
    </source>
</reference>
<comment type="caution">
    <text evidence="1">The sequence shown here is derived from an EMBL/GenBank/DDBJ whole genome shotgun (WGS) entry which is preliminary data.</text>
</comment>
<evidence type="ECO:0000313" key="1">
    <source>
        <dbReference type="EMBL" id="KAF4743210.1"/>
    </source>
</evidence>
<gene>
    <name evidence="1" type="primary">LZTR1_5</name>
    <name evidence="1" type="ORF">FOZ63_020556</name>
</gene>
<dbReference type="EMBL" id="JABANO010011601">
    <property type="protein sequence ID" value="KAF4743210.1"/>
    <property type="molecule type" value="Genomic_DNA"/>
</dbReference>
<feature type="non-terminal residue" evidence="1">
    <location>
        <position position="1"/>
    </location>
</feature>
<dbReference type="AlphaFoldDB" id="A0A7J6TFS0"/>
<sequence length="69" mass="7607">GPVRRMALDFIAEHFTAVGRQEKLATLDKPLLLEILRYLAEHQTNNAGASGRRNPIVAQDVEPVIQSLG</sequence>
<evidence type="ECO:0000313" key="2">
    <source>
        <dbReference type="Proteomes" id="UP000553632"/>
    </source>
</evidence>
<keyword evidence="2" id="KW-1185">Reference proteome</keyword>
<organism evidence="1 2">
    <name type="scientific">Perkinsus olseni</name>
    <name type="common">Perkinsus atlanticus</name>
    <dbReference type="NCBI Taxonomy" id="32597"/>
    <lineage>
        <taxon>Eukaryota</taxon>
        <taxon>Sar</taxon>
        <taxon>Alveolata</taxon>
        <taxon>Perkinsozoa</taxon>
        <taxon>Perkinsea</taxon>
        <taxon>Perkinsida</taxon>
        <taxon>Perkinsidae</taxon>
        <taxon>Perkinsus</taxon>
    </lineage>
</organism>
<protein>
    <submittedName>
        <fullName evidence="1">Leucine-zipper-like transcriptional regulator 1</fullName>
    </submittedName>
</protein>
<name>A0A7J6TFS0_PEROL</name>
<proteinExistence type="predicted"/>
<accession>A0A7J6TFS0</accession>